<comment type="similarity">
    <text evidence="1">Belongs to the pym family.</text>
</comment>
<sequence>MAGAPIQRAGVVVDELTGEPYIPASRRPDGTWRKPRRVKEGYIPQEEMPTYENKGVQWLKSKPTLPPGLNPTDVNTNKVKEEDKSGMSKNAKKNAKRKEKKKHQKEQEDENASDNVANQLAGTKITPVQSNQPVTESSQSNEGEKHDVLKKLRNLKKKLKQIETLEEKIASEQVKQPEKEQLEKIQKKQAIKDEIEELEFELK</sequence>
<feature type="compositionally biased region" description="Polar residues" evidence="2">
    <location>
        <begin position="113"/>
        <end position="141"/>
    </location>
</feature>
<dbReference type="Pfam" id="PF09282">
    <property type="entry name" value="Mago-bind"/>
    <property type="match status" value="1"/>
</dbReference>
<dbReference type="InterPro" id="IPR015362">
    <property type="entry name" value="WIBG_mago-bd"/>
</dbReference>
<feature type="region of interest" description="Disordered" evidence="2">
    <location>
        <begin position="1"/>
        <end position="148"/>
    </location>
</feature>
<gene>
    <name evidence="4" type="ORF">ACJMK2_023352</name>
</gene>
<evidence type="ECO:0000259" key="3">
    <source>
        <dbReference type="SMART" id="SM01273"/>
    </source>
</evidence>
<dbReference type="Proteomes" id="UP001634394">
    <property type="component" value="Unassembled WGS sequence"/>
</dbReference>
<comment type="caution">
    <text evidence="4">The sequence shown here is derived from an EMBL/GenBank/DDBJ whole genome shotgun (WGS) entry which is preliminary data.</text>
</comment>
<organism evidence="4 5">
    <name type="scientific">Sinanodonta woodiana</name>
    <name type="common">Chinese pond mussel</name>
    <name type="synonym">Anodonta woodiana</name>
    <dbReference type="NCBI Taxonomy" id="1069815"/>
    <lineage>
        <taxon>Eukaryota</taxon>
        <taxon>Metazoa</taxon>
        <taxon>Spiralia</taxon>
        <taxon>Lophotrochozoa</taxon>
        <taxon>Mollusca</taxon>
        <taxon>Bivalvia</taxon>
        <taxon>Autobranchia</taxon>
        <taxon>Heteroconchia</taxon>
        <taxon>Palaeoheterodonta</taxon>
        <taxon>Unionida</taxon>
        <taxon>Unionoidea</taxon>
        <taxon>Unionidae</taxon>
        <taxon>Unioninae</taxon>
        <taxon>Sinanodonta</taxon>
    </lineage>
</organism>
<accession>A0ABD3T3Y2</accession>
<dbReference type="PANTHER" id="PTHR22959">
    <property type="entry name" value="PYM PROTEIN"/>
    <property type="match status" value="1"/>
</dbReference>
<dbReference type="PANTHER" id="PTHR22959:SF0">
    <property type="entry name" value="PARTNER OF Y14 AND MAGO"/>
    <property type="match status" value="1"/>
</dbReference>
<dbReference type="SMART" id="SM01273">
    <property type="entry name" value="Mago-bind"/>
    <property type="match status" value="1"/>
</dbReference>
<protein>
    <recommendedName>
        <fullName evidence="3">WIBG Mago-binding domain-containing protein</fullName>
    </recommendedName>
</protein>
<evidence type="ECO:0000256" key="1">
    <source>
        <dbReference type="ARBA" id="ARBA00009394"/>
    </source>
</evidence>
<reference evidence="4 5" key="1">
    <citation type="submission" date="2024-11" db="EMBL/GenBank/DDBJ databases">
        <title>Chromosome-level genome assembly of the freshwater bivalve Anodonta woodiana.</title>
        <authorList>
            <person name="Chen X."/>
        </authorList>
    </citation>
    <scope>NUCLEOTIDE SEQUENCE [LARGE SCALE GENOMIC DNA]</scope>
    <source>
        <strain evidence="4">MN2024</strain>
        <tissue evidence="4">Gills</tissue>
    </source>
</reference>
<name>A0ABD3T3Y2_SINWO</name>
<proteinExistence type="inferred from homology"/>
<keyword evidence="5" id="KW-1185">Reference proteome</keyword>
<evidence type="ECO:0000256" key="2">
    <source>
        <dbReference type="SAM" id="MobiDB-lite"/>
    </source>
</evidence>
<dbReference type="AlphaFoldDB" id="A0ABD3T3Y2"/>
<dbReference type="EMBL" id="JBJQND010000019">
    <property type="protein sequence ID" value="KAL3831617.1"/>
    <property type="molecule type" value="Genomic_DNA"/>
</dbReference>
<feature type="domain" description="WIBG Mago-binding" evidence="3">
    <location>
        <begin position="18"/>
        <end position="44"/>
    </location>
</feature>
<evidence type="ECO:0000313" key="4">
    <source>
        <dbReference type="EMBL" id="KAL3831617.1"/>
    </source>
</evidence>
<evidence type="ECO:0000313" key="5">
    <source>
        <dbReference type="Proteomes" id="UP001634394"/>
    </source>
</evidence>
<dbReference type="SUPFAM" id="SSF101931">
    <property type="entry name" value="Pym (Within the bgcn gene intron protein, WIBG), N-terminal domain"/>
    <property type="match status" value="1"/>
</dbReference>
<dbReference type="InterPro" id="IPR036348">
    <property type="entry name" value="WIBG_N_sf"/>
</dbReference>
<dbReference type="InterPro" id="IPR039333">
    <property type="entry name" value="PYM1"/>
</dbReference>
<feature type="compositionally biased region" description="Basic residues" evidence="2">
    <location>
        <begin position="90"/>
        <end position="104"/>
    </location>
</feature>